<dbReference type="EMBL" id="KV417484">
    <property type="protein sequence ID" value="KZP32847.1"/>
    <property type="molecule type" value="Genomic_DNA"/>
</dbReference>
<dbReference type="Proteomes" id="UP000076532">
    <property type="component" value="Unassembled WGS sequence"/>
</dbReference>
<reference evidence="2 3" key="1">
    <citation type="journal article" date="2016" name="Mol. Biol. Evol.">
        <title>Comparative Genomics of Early-Diverging Mushroom-Forming Fungi Provides Insights into the Origins of Lignocellulose Decay Capabilities.</title>
        <authorList>
            <person name="Nagy L.G."/>
            <person name="Riley R."/>
            <person name="Tritt A."/>
            <person name="Adam C."/>
            <person name="Daum C."/>
            <person name="Floudas D."/>
            <person name="Sun H."/>
            <person name="Yadav J.S."/>
            <person name="Pangilinan J."/>
            <person name="Larsson K.H."/>
            <person name="Matsuura K."/>
            <person name="Barry K."/>
            <person name="Labutti K."/>
            <person name="Kuo R."/>
            <person name="Ohm R.A."/>
            <person name="Bhattacharya S.S."/>
            <person name="Shirouzu T."/>
            <person name="Yoshinaga Y."/>
            <person name="Martin F.M."/>
            <person name="Grigoriev I.V."/>
            <person name="Hibbett D.S."/>
        </authorList>
    </citation>
    <scope>NUCLEOTIDE SEQUENCE [LARGE SCALE GENOMIC DNA]</scope>
    <source>
        <strain evidence="2 3">CBS 109695</strain>
    </source>
</reference>
<feature type="region of interest" description="Disordered" evidence="1">
    <location>
        <begin position="41"/>
        <end position="110"/>
    </location>
</feature>
<proteinExistence type="predicted"/>
<feature type="compositionally biased region" description="Polar residues" evidence="1">
    <location>
        <begin position="53"/>
        <end position="66"/>
    </location>
</feature>
<name>A0A166VLC4_9AGAM</name>
<feature type="compositionally biased region" description="Polar residues" evidence="1">
    <location>
        <begin position="92"/>
        <end position="106"/>
    </location>
</feature>
<evidence type="ECO:0000313" key="2">
    <source>
        <dbReference type="EMBL" id="KZP32847.1"/>
    </source>
</evidence>
<keyword evidence="3" id="KW-1185">Reference proteome</keyword>
<protein>
    <submittedName>
        <fullName evidence="2">Uncharacterized protein</fullName>
    </submittedName>
</protein>
<dbReference type="AlphaFoldDB" id="A0A166VLC4"/>
<evidence type="ECO:0000256" key="1">
    <source>
        <dbReference type="SAM" id="MobiDB-lite"/>
    </source>
</evidence>
<organism evidence="2 3">
    <name type="scientific">Athelia psychrophila</name>
    <dbReference type="NCBI Taxonomy" id="1759441"/>
    <lineage>
        <taxon>Eukaryota</taxon>
        <taxon>Fungi</taxon>
        <taxon>Dikarya</taxon>
        <taxon>Basidiomycota</taxon>
        <taxon>Agaricomycotina</taxon>
        <taxon>Agaricomycetes</taxon>
        <taxon>Agaricomycetidae</taxon>
        <taxon>Atheliales</taxon>
        <taxon>Atheliaceae</taxon>
        <taxon>Athelia</taxon>
    </lineage>
</organism>
<gene>
    <name evidence="2" type="ORF">FIBSPDRAFT_882170</name>
</gene>
<accession>A0A166VLC4</accession>
<sequence>MIILASGGIYSMKRDGRPNDGYVEGGRHLSLPRVLRASHAPTIALRTNPGPAYTSSPAPKRTSSPYVSRPLRVPSPYTISPPTQPQPARALGSSSYVRTPSSTQASPPAVHALPSWAGTQICAYSDPPTRLSSAYADIRVCTAWAGTTPRKTYTPMLHPAQIRTLDAGYPLDTSSIHPRMNKMNYTNDLGLIFIHPEKWYWPNGIVLRKPTQSGFGWEMYLDNGPRRPIASNIGTHPPRSWDHLKLLPMVSNRKSGNNYKPLYSYRYFALYGQYYWVNAYYSKYKYRILIQRGFRRYYRRALCWWVQATRCTTYGRVKHLRALCILAFAFIPAPPLDRLRAPHNVDLALHAHTLELQRCGHRPLLYREPEAESKR</sequence>
<evidence type="ECO:0000313" key="3">
    <source>
        <dbReference type="Proteomes" id="UP000076532"/>
    </source>
</evidence>